<proteinExistence type="predicted"/>
<evidence type="ECO:0000256" key="1">
    <source>
        <dbReference type="ARBA" id="ARBA00023125"/>
    </source>
</evidence>
<comment type="caution">
    <text evidence="4">The sequence shown here is derived from an EMBL/GenBank/DDBJ whole genome shotgun (WGS) entry which is preliminary data.</text>
</comment>
<keyword evidence="1" id="KW-0238">DNA-binding</keyword>
<dbReference type="InterPro" id="IPR036162">
    <property type="entry name" value="Resolvase-like_N_sf"/>
</dbReference>
<accession>A0A164JWE7</accession>
<dbReference type="InterPro" id="IPR038109">
    <property type="entry name" value="DNA_bind_recomb_sf"/>
</dbReference>
<dbReference type="GO" id="GO:0003677">
    <property type="term" value="F:DNA binding"/>
    <property type="evidence" value="ECO:0007669"/>
    <property type="project" value="UniProtKB-KW"/>
</dbReference>
<dbReference type="EMBL" id="LWGR01000013">
    <property type="protein sequence ID" value="KZM70789.1"/>
    <property type="molecule type" value="Genomic_DNA"/>
</dbReference>
<feature type="domain" description="Recombinase" evidence="3">
    <location>
        <begin position="116"/>
        <end position="227"/>
    </location>
</feature>
<dbReference type="Gene3D" id="3.90.1750.20">
    <property type="entry name" value="Putative Large Serine Recombinase, Chain B, Domain 2"/>
    <property type="match status" value="1"/>
</dbReference>
<dbReference type="Gene3D" id="3.40.50.1390">
    <property type="entry name" value="Resolvase, N-terminal catalytic domain"/>
    <property type="match status" value="1"/>
</dbReference>
<dbReference type="InterPro" id="IPR011109">
    <property type="entry name" value="DNA_bind_recombinase_dom"/>
</dbReference>
<reference evidence="4 5" key="1">
    <citation type="submission" date="2016-04" db="EMBL/GenBank/DDBJ databases">
        <authorList>
            <person name="Evans L.H."/>
            <person name="Alamgir A."/>
            <person name="Owens N."/>
            <person name="Weber N.D."/>
            <person name="Virtaneva K."/>
            <person name="Barbian K."/>
            <person name="Babar A."/>
            <person name="Rosenke K."/>
        </authorList>
    </citation>
    <scope>NUCLEOTIDE SEQUENCE [LARGE SCALE GENOMIC DNA]</scope>
    <source>
        <strain evidence="4 5">IFM 0406</strain>
    </source>
</reference>
<evidence type="ECO:0000259" key="3">
    <source>
        <dbReference type="PROSITE" id="PS51737"/>
    </source>
</evidence>
<dbReference type="STRING" id="455432.AWN90_40240"/>
<evidence type="ECO:0000313" key="4">
    <source>
        <dbReference type="EMBL" id="KZM70789.1"/>
    </source>
</evidence>
<evidence type="ECO:0000256" key="2">
    <source>
        <dbReference type="ARBA" id="ARBA00023172"/>
    </source>
</evidence>
<dbReference type="PROSITE" id="PS51737">
    <property type="entry name" value="RECOMBINASE_DNA_BIND"/>
    <property type="match status" value="1"/>
</dbReference>
<dbReference type="AlphaFoldDB" id="A0A164JWE7"/>
<evidence type="ECO:0000313" key="5">
    <source>
        <dbReference type="Proteomes" id="UP000076512"/>
    </source>
</evidence>
<dbReference type="PANTHER" id="PTHR30461">
    <property type="entry name" value="DNA-INVERTASE FROM LAMBDOID PROPHAGE"/>
    <property type="match status" value="1"/>
</dbReference>
<dbReference type="SUPFAM" id="SSF53041">
    <property type="entry name" value="Resolvase-like"/>
    <property type="match status" value="1"/>
</dbReference>
<dbReference type="InterPro" id="IPR050639">
    <property type="entry name" value="SSR_resolvase"/>
</dbReference>
<dbReference type="PANTHER" id="PTHR30461:SF2">
    <property type="entry name" value="SERINE RECOMBINASE PINE-RELATED"/>
    <property type="match status" value="1"/>
</dbReference>
<keyword evidence="2" id="KW-0233">DNA recombination</keyword>
<organism evidence="4 5">
    <name type="scientific">Nocardia terpenica</name>
    <dbReference type="NCBI Taxonomy" id="455432"/>
    <lineage>
        <taxon>Bacteria</taxon>
        <taxon>Bacillati</taxon>
        <taxon>Actinomycetota</taxon>
        <taxon>Actinomycetes</taxon>
        <taxon>Mycobacteriales</taxon>
        <taxon>Nocardiaceae</taxon>
        <taxon>Nocardia</taxon>
    </lineage>
</organism>
<keyword evidence="5" id="KW-1185">Reference proteome</keyword>
<dbReference type="InterPro" id="IPR006119">
    <property type="entry name" value="Resolv_N"/>
</dbReference>
<dbReference type="Pfam" id="PF00239">
    <property type="entry name" value="Resolvase"/>
    <property type="match status" value="1"/>
</dbReference>
<dbReference type="GO" id="GO:0000150">
    <property type="term" value="F:DNA strand exchange activity"/>
    <property type="evidence" value="ECO:0007669"/>
    <property type="project" value="InterPro"/>
</dbReference>
<dbReference type="Proteomes" id="UP000076512">
    <property type="component" value="Unassembled WGS sequence"/>
</dbReference>
<protein>
    <recommendedName>
        <fullName evidence="3">Recombinase domain-containing protein</fullName>
    </recommendedName>
</protein>
<sequence length="438" mass="49988">MLKDNDRGASRHSRREREDFKKLPSILRAGDVLLVWEPSRITRDMREFGSFCDLMAERGVLLYYEGRLYDVNDDDDRNRVWQDILDGAKQVGKTRKRVLRAMAANLSENKPHGRVAPGYQLVRDPRSGKVVDRVPHPLQAPLLQEAARRLLDHESSRSVSRSIAPRWKEAGGGRFDLCDIRRILTSPTTYGFRVHYGEVVGTGKWEPVLNPELYRPIVGLLSRPATHRGVEPKYLLSHIAKCGVCLEERKHPGTIERKGRLKNEKQSTKRGADRYTCTVCHGVTRNLERVDDHVEEFLFSELERPDALAKLTARDEADRVSVDEELATIDRLTAERDQFVVDAAKTRMSAQAVAVYVEQIEAQITATQERLNARTASVDPLLLDLVGPDARRRWKALELEQRRDIIRRHLSVTIMRWNRKVSDICVEVRPANASVLAA</sequence>
<name>A0A164JWE7_9NOCA</name>
<gene>
    <name evidence="4" type="ORF">AWN90_40240</name>
</gene>